<reference evidence="9" key="1">
    <citation type="submission" date="2023-07" db="EMBL/GenBank/DDBJ databases">
        <title>A chromosome-level genome assembly of Lolium multiflorum.</title>
        <authorList>
            <person name="Chen Y."/>
            <person name="Copetti D."/>
            <person name="Kolliker R."/>
            <person name="Studer B."/>
        </authorList>
    </citation>
    <scope>NUCLEOTIDE SEQUENCE</scope>
    <source>
        <strain evidence="9">02402/16</strain>
        <tissue evidence="9">Leaf</tissue>
    </source>
</reference>
<organism evidence="9 10">
    <name type="scientific">Lolium multiflorum</name>
    <name type="common">Italian ryegrass</name>
    <name type="synonym">Lolium perenne subsp. multiflorum</name>
    <dbReference type="NCBI Taxonomy" id="4521"/>
    <lineage>
        <taxon>Eukaryota</taxon>
        <taxon>Viridiplantae</taxon>
        <taxon>Streptophyta</taxon>
        <taxon>Embryophyta</taxon>
        <taxon>Tracheophyta</taxon>
        <taxon>Spermatophyta</taxon>
        <taxon>Magnoliopsida</taxon>
        <taxon>Liliopsida</taxon>
        <taxon>Poales</taxon>
        <taxon>Poaceae</taxon>
        <taxon>BOP clade</taxon>
        <taxon>Pooideae</taxon>
        <taxon>Poodae</taxon>
        <taxon>Poeae</taxon>
        <taxon>Poeae Chloroplast Group 2 (Poeae type)</taxon>
        <taxon>Loliodinae</taxon>
        <taxon>Loliinae</taxon>
        <taxon>Lolium</taxon>
    </lineage>
</organism>
<feature type="transmembrane region" description="Helical" evidence="7">
    <location>
        <begin position="194"/>
        <end position="214"/>
    </location>
</feature>
<evidence type="ECO:0000256" key="1">
    <source>
        <dbReference type="ARBA" id="ARBA00004141"/>
    </source>
</evidence>
<keyword evidence="10" id="KW-1185">Reference proteome</keyword>
<keyword evidence="5 7" id="KW-1133">Transmembrane helix</keyword>
<dbReference type="EMBL" id="JAUUTY010000581">
    <property type="protein sequence ID" value="KAK1599850.1"/>
    <property type="molecule type" value="Genomic_DNA"/>
</dbReference>
<evidence type="ECO:0000313" key="10">
    <source>
        <dbReference type="Proteomes" id="UP001231189"/>
    </source>
</evidence>
<feature type="domain" description="Peptidase S54 rhomboid" evidence="8">
    <location>
        <begin position="150"/>
        <end position="207"/>
    </location>
</feature>
<evidence type="ECO:0000256" key="4">
    <source>
        <dbReference type="ARBA" id="ARBA00022801"/>
    </source>
</evidence>
<keyword evidence="3 7" id="KW-0812">Transmembrane</keyword>
<evidence type="ECO:0000256" key="7">
    <source>
        <dbReference type="SAM" id="Phobius"/>
    </source>
</evidence>
<evidence type="ECO:0000256" key="3">
    <source>
        <dbReference type="ARBA" id="ARBA00022692"/>
    </source>
</evidence>
<evidence type="ECO:0000259" key="8">
    <source>
        <dbReference type="Pfam" id="PF01694"/>
    </source>
</evidence>
<gene>
    <name evidence="9" type="ORF">QYE76_016697</name>
</gene>
<dbReference type="InterPro" id="IPR035952">
    <property type="entry name" value="Rhomboid-like_sf"/>
</dbReference>
<dbReference type="InterPro" id="IPR050925">
    <property type="entry name" value="Rhomboid_protease_S54"/>
</dbReference>
<name>A0AAD8QC12_LOLMU</name>
<accession>A0AAD8QC12</accession>
<comment type="caution">
    <text evidence="9">The sequence shown here is derived from an EMBL/GenBank/DDBJ whole genome shotgun (WGS) entry which is preliminary data.</text>
</comment>
<proteinExistence type="inferred from homology"/>
<evidence type="ECO:0000256" key="6">
    <source>
        <dbReference type="ARBA" id="ARBA00023136"/>
    </source>
</evidence>
<dbReference type="GO" id="GO:0016020">
    <property type="term" value="C:membrane"/>
    <property type="evidence" value="ECO:0007669"/>
    <property type="project" value="UniProtKB-SubCell"/>
</dbReference>
<sequence>MRRRLMPVIALCRAARGPKPHCRFLHSPSLLDAVAATASLSPNLHSRSSGSLPPAKSVGEVVADATRGAWSVEQLSRQLGRWLPSAWTLLKGVAALRSVWVHWRSSPQGPDGVVLVLVGANVAVYALCRLADPTIMMNHFVTSLDNFKSGRLHTLLTSAFSHRDANHLLNNMTGLYFFGSGISVMFGPAFLLKMYLTGALTGSVAFLAEMAFLAPRKQV</sequence>
<feature type="transmembrane region" description="Helical" evidence="7">
    <location>
        <begin position="168"/>
        <end position="188"/>
    </location>
</feature>
<dbReference type="SUPFAM" id="SSF144091">
    <property type="entry name" value="Rhomboid-like"/>
    <property type="match status" value="1"/>
</dbReference>
<comment type="similarity">
    <text evidence="2">Belongs to the peptidase S54 family.</text>
</comment>
<dbReference type="Pfam" id="PF01694">
    <property type="entry name" value="Rhomboid"/>
    <property type="match status" value="1"/>
</dbReference>
<evidence type="ECO:0000256" key="5">
    <source>
        <dbReference type="ARBA" id="ARBA00022989"/>
    </source>
</evidence>
<dbReference type="GO" id="GO:0004252">
    <property type="term" value="F:serine-type endopeptidase activity"/>
    <property type="evidence" value="ECO:0007669"/>
    <property type="project" value="InterPro"/>
</dbReference>
<keyword evidence="4" id="KW-0378">Hydrolase</keyword>
<evidence type="ECO:0000313" key="9">
    <source>
        <dbReference type="EMBL" id="KAK1599850.1"/>
    </source>
</evidence>
<keyword evidence="6 7" id="KW-0472">Membrane</keyword>
<dbReference type="PANTHER" id="PTHR43731:SF14">
    <property type="entry name" value="PRESENILIN-ASSOCIATED RHOMBOID-LIKE PROTEIN, MITOCHONDRIAL"/>
    <property type="match status" value="1"/>
</dbReference>
<dbReference type="InterPro" id="IPR022764">
    <property type="entry name" value="Peptidase_S54_rhomboid_dom"/>
</dbReference>
<dbReference type="Proteomes" id="UP001231189">
    <property type="component" value="Unassembled WGS sequence"/>
</dbReference>
<evidence type="ECO:0000256" key="2">
    <source>
        <dbReference type="ARBA" id="ARBA00009045"/>
    </source>
</evidence>
<dbReference type="PANTHER" id="PTHR43731">
    <property type="entry name" value="RHOMBOID PROTEASE"/>
    <property type="match status" value="1"/>
</dbReference>
<comment type="subcellular location">
    <subcellularLocation>
        <location evidence="1">Membrane</location>
        <topology evidence="1">Multi-pass membrane protein</topology>
    </subcellularLocation>
</comment>
<protein>
    <recommendedName>
        <fullName evidence="8">Peptidase S54 rhomboid domain-containing protein</fullName>
    </recommendedName>
</protein>
<dbReference type="Gene3D" id="1.20.1540.10">
    <property type="entry name" value="Rhomboid-like"/>
    <property type="match status" value="1"/>
</dbReference>
<dbReference type="AlphaFoldDB" id="A0AAD8QC12"/>